<keyword evidence="2" id="KW-0560">Oxidoreductase</keyword>
<evidence type="ECO:0000256" key="1">
    <source>
        <dbReference type="ARBA" id="ARBA00007118"/>
    </source>
</evidence>
<evidence type="ECO:0000313" key="4">
    <source>
        <dbReference type="EMBL" id="MBB5337003.1"/>
    </source>
</evidence>
<dbReference type="AlphaFoldDB" id="A0A840UVT1"/>
<dbReference type="Pfam" id="PF00881">
    <property type="entry name" value="Nitroreductase"/>
    <property type="match status" value="1"/>
</dbReference>
<comment type="similarity">
    <text evidence="1">Belongs to the nitroreductase family.</text>
</comment>
<protein>
    <submittedName>
        <fullName evidence="4">Nitroreductase</fullName>
    </submittedName>
</protein>
<evidence type="ECO:0000259" key="3">
    <source>
        <dbReference type="Pfam" id="PF00881"/>
    </source>
</evidence>
<feature type="domain" description="Nitroreductase" evidence="3">
    <location>
        <begin position="5"/>
        <end position="158"/>
    </location>
</feature>
<dbReference type="PANTHER" id="PTHR43673">
    <property type="entry name" value="NAD(P)H NITROREDUCTASE YDGI-RELATED"/>
    <property type="match status" value="1"/>
</dbReference>
<accession>A0A840UVT1</accession>
<evidence type="ECO:0000256" key="2">
    <source>
        <dbReference type="ARBA" id="ARBA00023002"/>
    </source>
</evidence>
<dbReference type="SUPFAM" id="SSF55469">
    <property type="entry name" value="FMN-dependent nitroreductase-like"/>
    <property type="match status" value="1"/>
</dbReference>
<dbReference type="PANTHER" id="PTHR43673:SF10">
    <property type="entry name" value="NADH DEHYDROGENASE_NAD(P)H NITROREDUCTASE XCC3605-RELATED"/>
    <property type="match status" value="1"/>
</dbReference>
<comment type="caution">
    <text evidence="4">The sequence shown here is derived from an EMBL/GenBank/DDBJ whole genome shotgun (WGS) entry which is preliminary data.</text>
</comment>
<dbReference type="InterPro" id="IPR029479">
    <property type="entry name" value="Nitroreductase"/>
</dbReference>
<dbReference type="Gene3D" id="3.40.109.10">
    <property type="entry name" value="NADH Oxidase"/>
    <property type="match status" value="1"/>
</dbReference>
<dbReference type="EMBL" id="JACHFH010000030">
    <property type="protein sequence ID" value="MBB5337003.1"/>
    <property type="molecule type" value="Genomic_DNA"/>
</dbReference>
<dbReference type="Proteomes" id="UP000559117">
    <property type="component" value="Unassembled WGS sequence"/>
</dbReference>
<name>A0A840UVT1_9FIRM</name>
<dbReference type="InterPro" id="IPR000415">
    <property type="entry name" value="Nitroreductase-like"/>
</dbReference>
<sequence>MLTEIEKRRSIRKYSNQDIADELLKQLLESARYAPSGSNTQPWKFLIVRDKLTKEKIVAADNNQNWMLDAPVFIVCAADISSRIKTTDLSTTLNENCALPELKLIIRDTSIAIEHIILEAQHLGLGTCWTAWFTQSAIKKAVNAPDNFYICAVLTIGYAAEQPAMRPRKNISKFVFYEDWH</sequence>
<gene>
    <name evidence="4" type="ORF">HNR32_002159</name>
</gene>
<dbReference type="RefSeq" id="WP_183862462.1">
    <property type="nucleotide sequence ID" value="NZ_JACHFH010000030.1"/>
</dbReference>
<reference evidence="4 5" key="1">
    <citation type="submission" date="2020-08" db="EMBL/GenBank/DDBJ databases">
        <title>Genomic Encyclopedia of Type Strains, Phase IV (KMG-IV): sequencing the most valuable type-strain genomes for metagenomic binning, comparative biology and taxonomic classification.</title>
        <authorList>
            <person name="Goeker M."/>
        </authorList>
    </citation>
    <scope>NUCLEOTIDE SEQUENCE [LARGE SCALE GENOMIC DNA]</scope>
    <source>
        <strain evidence="4 5">DSM 24661</strain>
    </source>
</reference>
<evidence type="ECO:0000313" key="5">
    <source>
        <dbReference type="Proteomes" id="UP000559117"/>
    </source>
</evidence>
<organism evidence="4 5">
    <name type="scientific">Pectinatus brassicae</name>
    <dbReference type="NCBI Taxonomy" id="862415"/>
    <lineage>
        <taxon>Bacteria</taxon>
        <taxon>Bacillati</taxon>
        <taxon>Bacillota</taxon>
        <taxon>Negativicutes</taxon>
        <taxon>Selenomonadales</taxon>
        <taxon>Selenomonadaceae</taxon>
        <taxon>Pectinatus</taxon>
    </lineage>
</organism>
<proteinExistence type="inferred from homology"/>
<keyword evidence="5" id="KW-1185">Reference proteome</keyword>
<dbReference type="GO" id="GO:0016491">
    <property type="term" value="F:oxidoreductase activity"/>
    <property type="evidence" value="ECO:0007669"/>
    <property type="project" value="UniProtKB-KW"/>
</dbReference>